<sequence>MRGIFELYLERQSLIETAKELDARGWTTKRWITRKGHERGGKPWGKNSLFKLLTNRIYLGKITYKDEVYEGEHPAIVDEDIFERLQRLLKRNGRSGGKHVRNRFGALLKGLIRCVPCECGMVPTHSTKNGNKRYRYYVCQNAQSRGWHTCPSPSVSAPELERFVIDQIKSIGRDTDLLAETLRESRHQREEAIGRLEAEKRALERELNRHNVELRKLAGQDGSATDRLADLQDRIRTAEQRATEVREQIIALSRELVDAREVGNACRLFDPLWETLTAREQARILHLLIKAVDYDGPNGTVSITFHPTGIKTLADELSQQEVIA</sequence>
<dbReference type="EMBL" id="LAZR01012074">
    <property type="protein sequence ID" value="KKM44238.1"/>
    <property type="molecule type" value="Genomic_DNA"/>
</dbReference>
<dbReference type="InterPro" id="IPR038109">
    <property type="entry name" value="DNA_bind_recomb_sf"/>
</dbReference>
<dbReference type="Pfam" id="PF13408">
    <property type="entry name" value="Zn_ribbon_recom"/>
    <property type="match status" value="1"/>
</dbReference>
<evidence type="ECO:0000256" key="1">
    <source>
        <dbReference type="ARBA" id="ARBA00023125"/>
    </source>
</evidence>
<dbReference type="InterPro" id="IPR011109">
    <property type="entry name" value="DNA_bind_recombinase_dom"/>
</dbReference>
<proteinExistence type="predicted"/>
<evidence type="ECO:0000259" key="4">
    <source>
        <dbReference type="PROSITE" id="PS51737"/>
    </source>
</evidence>
<feature type="coiled-coil region" evidence="3">
    <location>
        <begin position="179"/>
        <end position="262"/>
    </location>
</feature>
<evidence type="ECO:0000313" key="5">
    <source>
        <dbReference type="EMBL" id="KKM44238.1"/>
    </source>
</evidence>
<dbReference type="PANTHER" id="PTHR30461">
    <property type="entry name" value="DNA-INVERTASE FROM LAMBDOID PROPHAGE"/>
    <property type="match status" value="1"/>
</dbReference>
<gene>
    <name evidence="5" type="ORF">LCGC14_1561730</name>
</gene>
<comment type="caution">
    <text evidence="5">The sequence shown here is derived from an EMBL/GenBank/DDBJ whole genome shotgun (WGS) entry which is preliminary data.</text>
</comment>
<dbReference type="InterPro" id="IPR050639">
    <property type="entry name" value="SSR_resolvase"/>
</dbReference>
<dbReference type="GO" id="GO:0003677">
    <property type="term" value="F:DNA binding"/>
    <property type="evidence" value="ECO:0007669"/>
    <property type="project" value="UniProtKB-KW"/>
</dbReference>
<dbReference type="AlphaFoldDB" id="A0A0F9J8A7"/>
<keyword evidence="3" id="KW-0175">Coiled coil</keyword>
<dbReference type="Pfam" id="PF07508">
    <property type="entry name" value="Recombinase"/>
    <property type="match status" value="1"/>
</dbReference>
<evidence type="ECO:0000256" key="2">
    <source>
        <dbReference type="ARBA" id="ARBA00023172"/>
    </source>
</evidence>
<keyword evidence="1" id="KW-0238">DNA-binding</keyword>
<dbReference type="PROSITE" id="PS51737">
    <property type="entry name" value="RECOMBINASE_DNA_BIND"/>
    <property type="match status" value="1"/>
</dbReference>
<dbReference type="Gene3D" id="3.90.1750.20">
    <property type="entry name" value="Putative Large Serine Recombinase, Chain B, Domain 2"/>
    <property type="match status" value="1"/>
</dbReference>
<dbReference type="GO" id="GO:0000150">
    <property type="term" value="F:DNA strand exchange activity"/>
    <property type="evidence" value="ECO:0007669"/>
    <property type="project" value="InterPro"/>
</dbReference>
<dbReference type="PANTHER" id="PTHR30461:SF2">
    <property type="entry name" value="SERINE RECOMBINASE PINE-RELATED"/>
    <property type="match status" value="1"/>
</dbReference>
<evidence type="ECO:0000256" key="3">
    <source>
        <dbReference type="SAM" id="Coils"/>
    </source>
</evidence>
<accession>A0A0F9J8A7</accession>
<reference evidence="5" key="1">
    <citation type="journal article" date="2015" name="Nature">
        <title>Complex archaea that bridge the gap between prokaryotes and eukaryotes.</title>
        <authorList>
            <person name="Spang A."/>
            <person name="Saw J.H."/>
            <person name="Jorgensen S.L."/>
            <person name="Zaremba-Niedzwiedzka K."/>
            <person name="Martijn J."/>
            <person name="Lind A.E."/>
            <person name="van Eijk R."/>
            <person name="Schleper C."/>
            <person name="Guy L."/>
            <person name="Ettema T.J."/>
        </authorList>
    </citation>
    <scope>NUCLEOTIDE SEQUENCE</scope>
</reference>
<keyword evidence="2" id="KW-0233">DNA recombination</keyword>
<organism evidence="5">
    <name type="scientific">marine sediment metagenome</name>
    <dbReference type="NCBI Taxonomy" id="412755"/>
    <lineage>
        <taxon>unclassified sequences</taxon>
        <taxon>metagenomes</taxon>
        <taxon>ecological metagenomes</taxon>
    </lineage>
</organism>
<name>A0A0F9J8A7_9ZZZZ</name>
<protein>
    <recommendedName>
        <fullName evidence="4">Recombinase domain-containing protein</fullName>
    </recommendedName>
</protein>
<dbReference type="InterPro" id="IPR025827">
    <property type="entry name" value="Zn_ribbon_recom_dom"/>
</dbReference>
<feature type="domain" description="Recombinase" evidence="4">
    <location>
        <begin position="1"/>
        <end position="95"/>
    </location>
</feature>